<keyword evidence="1" id="KW-0472">Membrane</keyword>
<feature type="transmembrane region" description="Helical" evidence="1">
    <location>
        <begin position="265"/>
        <end position="293"/>
    </location>
</feature>
<feature type="transmembrane region" description="Helical" evidence="1">
    <location>
        <begin position="129"/>
        <end position="148"/>
    </location>
</feature>
<dbReference type="AlphaFoldDB" id="A0A2L2U3S4"/>
<dbReference type="RefSeq" id="XP_025594444.1">
    <property type="nucleotide sequence ID" value="XM_025725891.2"/>
</dbReference>
<name>A0A2L2U3S4_9HYPO</name>
<evidence type="ECO:0000256" key="1">
    <source>
        <dbReference type="SAM" id="Phobius"/>
    </source>
</evidence>
<dbReference type="EMBL" id="LN649231">
    <property type="protein sequence ID" value="CEI70730.1"/>
    <property type="molecule type" value="Genomic_DNA"/>
</dbReference>
<dbReference type="GeneID" id="37262445"/>
<dbReference type="KEGG" id="fvn:FVRRES_10807"/>
<keyword evidence="3" id="KW-1185">Reference proteome</keyword>
<feature type="transmembrane region" description="Helical" evidence="1">
    <location>
        <begin position="313"/>
        <end position="331"/>
    </location>
</feature>
<evidence type="ECO:0000313" key="3">
    <source>
        <dbReference type="Proteomes" id="UP000245910"/>
    </source>
</evidence>
<evidence type="ECO:0000313" key="2">
    <source>
        <dbReference type="EMBL" id="CEI70730.1"/>
    </source>
</evidence>
<feature type="transmembrane region" description="Helical" evidence="1">
    <location>
        <begin position="237"/>
        <end position="258"/>
    </location>
</feature>
<keyword evidence="1" id="KW-0812">Transmembrane</keyword>
<keyword evidence="1" id="KW-1133">Transmembrane helix</keyword>
<protein>
    <submittedName>
        <fullName evidence="2">Uncharacterized protein</fullName>
    </submittedName>
</protein>
<feature type="transmembrane region" description="Helical" evidence="1">
    <location>
        <begin position="20"/>
        <end position="39"/>
    </location>
</feature>
<reference evidence="3" key="1">
    <citation type="submission" date="2014-10" db="EMBL/GenBank/DDBJ databases">
        <authorList>
            <person name="King R."/>
        </authorList>
    </citation>
    <scope>NUCLEOTIDE SEQUENCE [LARGE SCALE GENOMIC DNA]</scope>
    <source>
        <strain evidence="3">A3/5</strain>
    </source>
</reference>
<accession>A0A2L2U3S4</accession>
<organism evidence="2 3">
    <name type="scientific">Fusarium venenatum</name>
    <dbReference type="NCBI Taxonomy" id="56646"/>
    <lineage>
        <taxon>Eukaryota</taxon>
        <taxon>Fungi</taxon>
        <taxon>Dikarya</taxon>
        <taxon>Ascomycota</taxon>
        <taxon>Pezizomycotina</taxon>
        <taxon>Sordariomycetes</taxon>
        <taxon>Hypocreomycetidae</taxon>
        <taxon>Hypocreales</taxon>
        <taxon>Nectriaceae</taxon>
        <taxon>Fusarium</taxon>
    </lineage>
</organism>
<feature type="transmembrane region" description="Helical" evidence="1">
    <location>
        <begin position="160"/>
        <end position="186"/>
    </location>
</feature>
<dbReference type="OrthoDB" id="4586224at2759"/>
<proteinExistence type="predicted"/>
<sequence>MAIYIAPLIFQSQDITISDWITVLTLCLAPLIAHVLIGAPSPTYLSLSRPPWHERVCHYNPTSILWRYAMITDRRIRAKNWDRIDLAATNALFWTDEGWDGTEEIIQYSRPRCVQLPDDDRVTFLSRDAFKTLIITVQGLQAIILLVGNQIDPSAPGFTVFMGVDIIFFPVALFGLLRLCSCFWLTDEFSFASMEDVPLGTPQMIECSTASFELLTTNPSLSGPQRYHNPSFWGSRIFRVAYVLAQFALIALALSFVVTNGGHSYFYTFTTFAVILFYLFVVCASALMTIWYFGIKSSRSTVLPCISSVWYKFYTGLVLGCGIALIVIACIETRKTPCGKFTSGTGWQGDAVTCMGSSFDKTEMRAVVDGPYNGTAWHGFMHAKNSSFVQAEYVDEHHNSFNFTRMCFSSMYGI</sequence>
<dbReference type="Proteomes" id="UP000245910">
    <property type="component" value="Chromosome III"/>
</dbReference>